<reference evidence="3 4" key="1">
    <citation type="submission" date="2018-04" db="EMBL/GenBank/DDBJ databases">
        <authorList>
            <person name="Zhang X."/>
            <person name="Yuan J."/>
            <person name="Li F."/>
            <person name="Xiang J."/>
        </authorList>
    </citation>
    <scope>NUCLEOTIDE SEQUENCE [LARGE SCALE GENOMIC DNA]</scope>
    <source>
        <tissue evidence="3">Muscle</tissue>
    </source>
</reference>
<organism evidence="3 4">
    <name type="scientific">Penaeus vannamei</name>
    <name type="common">Whiteleg shrimp</name>
    <name type="synonym">Litopenaeus vannamei</name>
    <dbReference type="NCBI Taxonomy" id="6689"/>
    <lineage>
        <taxon>Eukaryota</taxon>
        <taxon>Metazoa</taxon>
        <taxon>Ecdysozoa</taxon>
        <taxon>Arthropoda</taxon>
        <taxon>Crustacea</taxon>
        <taxon>Multicrustacea</taxon>
        <taxon>Malacostraca</taxon>
        <taxon>Eumalacostraca</taxon>
        <taxon>Eucarida</taxon>
        <taxon>Decapoda</taxon>
        <taxon>Dendrobranchiata</taxon>
        <taxon>Penaeoidea</taxon>
        <taxon>Penaeidae</taxon>
        <taxon>Penaeus</taxon>
    </lineage>
</organism>
<accession>A0A423SQU1</accession>
<dbReference type="InterPro" id="IPR029071">
    <property type="entry name" value="Ubiquitin-like_domsf"/>
</dbReference>
<dbReference type="InterPro" id="IPR035963">
    <property type="entry name" value="FERM_2"/>
</dbReference>
<name>A0A423SQU1_PENVA</name>
<feature type="compositionally biased region" description="Basic and acidic residues" evidence="1">
    <location>
        <begin position="280"/>
        <end position="301"/>
    </location>
</feature>
<dbReference type="EMBL" id="QCYY01002920">
    <property type="protein sequence ID" value="ROT66534.1"/>
    <property type="molecule type" value="Genomic_DNA"/>
</dbReference>
<dbReference type="Gene3D" id="1.20.80.60">
    <property type="match status" value="1"/>
</dbReference>
<proteinExistence type="predicted"/>
<dbReference type="InterPro" id="IPR011174">
    <property type="entry name" value="ERM"/>
</dbReference>
<dbReference type="AlphaFoldDB" id="A0A423SQU1"/>
<dbReference type="SUPFAM" id="SSF54236">
    <property type="entry name" value="Ubiquitin-like"/>
    <property type="match status" value="1"/>
</dbReference>
<feature type="domain" description="FERM" evidence="2">
    <location>
        <begin position="2"/>
        <end position="301"/>
    </location>
</feature>
<evidence type="ECO:0000313" key="4">
    <source>
        <dbReference type="Proteomes" id="UP000283509"/>
    </source>
</evidence>
<dbReference type="Gene3D" id="3.10.20.90">
    <property type="entry name" value="Phosphatidylinositol 3-kinase Catalytic Subunit, Chain A, domain 1"/>
    <property type="match status" value="1"/>
</dbReference>
<keyword evidence="4" id="KW-1185">Reference proteome</keyword>
<dbReference type="STRING" id="6689.A0A423SQU1"/>
<dbReference type="PROSITE" id="PS50057">
    <property type="entry name" value="FERM_3"/>
    <property type="match status" value="1"/>
</dbReference>
<comment type="caution">
    <text evidence="3">The sequence shown here is derived from an EMBL/GenBank/DDBJ whole genome shotgun (WGS) entry which is preliminary data.</text>
</comment>
<evidence type="ECO:0000313" key="3">
    <source>
        <dbReference type="EMBL" id="ROT66534.1"/>
    </source>
</evidence>
<dbReference type="Proteomes" id="UP000283509">
    <property type="component" value="Unassembled WGS sequence"/>
</dbReference>
<feature type="region of interest" description="Disordered" evidence="1">
    <location>
        <begin position="239"/>
        <end position="301"/>
    </location>
</feature>
<evidence type="ECO:0000259" key="2">
    <source>
        <dbReference type="PROSITE" id="PS50057"/>
    </source>
</evidence>
<gene>
    <name evidence="3" type="ORF">C7M84_015438</name>
</gene>
<dbReference type="GO" id="GO:0003779">
    <property type="term" value="F:actin binding"/>
    <property type="evidence" value="ECO:0007669"/>
    <property type="project" value="InterPro"/>
</dbReference>
<dbReference type="PANTHER" id="PTHR23281">
    <property type="entry name" value="MERLIN/MOESIN/EZRIN/RADIXIN"/>
    <property type="match status" value="1"/>
</dbReference>
<reference evidence="3 4" key="2">
    <citation type="submission" date="2019-01" db="EMBL/GenBank/DDBJ databases">
        <title>The decoding of complex shrimp genome reveals the adaptation for benthos swimmer, frequently molting mechanism and breeding impact on genome.</title>
        <authorList>
            <person name="Sun Y."/>
            <person name="Gao Y."/>
            <person name="Yu Y."/>
        </authorList>
    </citation>
    <scope>NUCLEOTIDE SEQUENCE [LARGE SCALE GENOMIC DNA]</scope>
    <source>
        <tissue evidence="3">Muscle</tissue>
    </source>
</reference>
<dbReference type="OrthoDB" id="6357003at2759"/>
<sequence length="301" mass="34014">MTRKQAHITTGATDVDLVIEAKTKGWQMLLDIALAIGMQQTFHTLWFGVQYVDKKGQRKWIKDNRYVLDHRLDTRQKPLQFTLRVKVFPKNFSVIDDDIAQILIYKQLREHIEQGELNCLPDKLQDLAKLAEEDNIQEYMKAAQSLEQYGKSYFKFTTEDGARADIILSHSGITVSCRGESFTIPFEEIQDVKANKRTACITRRGQTSKPIKYKSETPSYCKAAVEAVTSYLEVFRQAGSGGGESVPKDEVVRSPDSATDGEAMVKEEDSPQGLEGVDVAVKDDWKPSDDPVDDAEKEKEK</sequence>
<dbReference type="InterPro" id="IPR000299">
    <property type="entry name" value="FERM_domain"/>
</dbReference>
<evidence type="ECO:0000256" key="1">
    <source>
        <dbReference type="SAM" id="MobiDB-lite"/>
    </source>
</evidence>
<protein>
    <submittedName>
        <fullName evidence="3">Radixin</fullName>
    </submittedName>
</protein>
<dbReference type="SUPFAM" id="SSF47031">
    <property type="entry name" value="Second domain of FERM"/>
    <property type="match status" value="1"/>
</dbReference>